<evidence type="ECO:0000313" key="4">
    <source>
        <dbReference type="Proteomes" id="UP000006906"/>
    </source>
</evidence>
<feature type="region of interest" description="Disordered" evidence="1">
    <location>
        <begin position="291"/>
        <end position="315"/>
    </location>
</feature>
<dbReference type="AlphaFoldDB" id="A0A2K3D3X8"/>
<dbReference type="SMART" id="SM00327">
    <property type="entry name" value="VWA"/>
    <property type="match status" value="1"/>
</dbReference>
<dbReference type="EMBL" id="CM008973">
    <property type="protein sequence ID" value="PNW75244.1"/>
    <property type="molecule type" value="Genomic_DNA"/>
</dbReference>
<dbReference type="InterPro" id="IPR002035">
    <property type="entry name" value="VWF_A"/>
</dbReference>
<dbReference type="OrthoDB" id="10256829at2759"/>
<dbReference type="OMA" id="RVDSYQA"/>
<accession>A0A2K3D3X8</accession>
<dbReference type="SUPFAM" id="SSF81383">
    <property type="entry name" value="F-box domain"/>
    <property type="match status" value="1"/>
</dbReference>
<reference evidence="3 4" key="1">
    <citation type="journal article" date="2007" name="Science">
        <title>The Chlamydomonas genome reveals the evolution of key animal and plant functions.</title>
        <authorList>
            <person name="Merchant S.S."/>
            <person name="Prochnik S.E."/>
            <person name="Vallon O."/>
            <person name="Harris E.H."/>
            <person name="Karpowicz S.J."/>
            <person name="Witman G.B."/>
            <person name="Terry A."/>
            <person name="Salamov A."/>
            <person name="Fritz-Laylin L.K."/>
            <person name="Marechal-Drouard L."/>
            <person name="Marshall W.F."/>
            <person name="Qu L.H."/>
            <person name="Nelson D.R."/>
            <person name="Sanderfoot A.A."/>
            <person name="Spalding M.H."/>
            <person name="Kapitonov V.V."/>
            <person name="Ren Q."/>
            <person name="Ferris P."/>
            <person name="Lindquist E."/>
            <person name="Shapiro H."/>
            <person name="Lucas S.M."/>
            <person name="Grimwood J."/>
            <person name="Schmutz J."/>
            <person name="Cardol P."/>
            <person name="Cerutti H."/>
            <person name="Chanfreau G."/>
            <person name="Chen C.L."/>
            <person name="Cognat V."/>
            <person name="Croft M.T."/>
            <person name="Dent R."/>
            <person name="Dutcher S."/>
            <person name="Fernandez E."/>
            <person name="Fukuzawa H."/>
            <person name="Gonzalez-Ballester D."/>
            <person name="Gonzalez-Halphen D."/>
            <person name="Hallmann A."/>
            <person name="Hanikenne M."/>
            <person name="Hippler M."/>
            <person name="Inwood W."/>
            <person name="Jabbari K."/>
            <person name="Kalanon M."/>
            <person name="Kuras R."/>
            <person name="Lefebvre P.A."/>
            <person name="Lemaire S.D."/>
            <person name="Lobanov A.V."/>
            <person name="Lohr M."/>
            <person name="Manuell A."/>
            <person name="Meier I."/>
            <person name="Mets L."/>
            <person name="Mittag M."/>
            <person name="Mittelmeier T."/>
            <person name="Moroney J.V."/>
            <person name="Moseley J."/>
            <person name="Napoli C."/>
            <person name="Nedelcu A.M."/>
            <person name="Niyogi K."/>
            <person name="Novoselov S.V."/>
            <person name="Paulsen I.T."/>
            <person name="Pazour G."/>
            <person name="Purton S."/>
            <person name="Ral J.P."/>
            <person name="Riano-Pachon D.M."/>
            <person name="Riekhof W."/>
            <person name="Rymarquis L."/>
            <person name="Schroda M."/>
            <person name="Stern D."/>
            <person name="Umen J."/>
            <person name="Willows R."/>
            <person name="Wilson N."/>
            <person name="Zimmer S.L."/>
            <person name="Allmer J."/>
            <person name="Balk J."/>
            <person name="Bisova K."/>
            <person name="Chen C.J."/>
            <person name="Elias M."/>
            <person name="Gendler K."/>
            <person name="Hauser C."/>
            <person name="Lamb M.R."/>
            <person name="Ledford H."/>
            <person name="Long J.C."/>
            <person name="Minagawa J."/>
            <person name="Page M.D."/>
            <person name="Pan J."/>
            <person name="Pootakham W."/>
            <person name="Roje S."/>
            <person name="Rose A."/>
            <person name="Stahlberg E."/>
            <person name="Terauchi A.M."/>
            <person name="Yang P."/>
            <person name="Ball S."/>
            <person name="Bowler C."/>
            <person name="Dieckmann C.L."/>
            <person name="Gladyshev V.N."/>
            <person name="Green P."/>
            <person name="Jorgensen R."/>
            <person name="Mayfield S."/>
            <person name="Mueller-Roeber B."/>
            <person name="Rajamani S."/>
            <person name="Sayre R.T."/>
            <person name="Brokstein P."/>
            <person name="Dubchak I."/>
            <person name="Goodstein D."/>
            <person name="Hornick L."/>
            <person name="Huang Y.W."/>
            <person name="Jhaveri J."/>
            <person name="Luo Y."/>
            <person name="Martinez D."/>
            <person name="Ngau W.C."/>
            <person name="Otillar B."/>
            <person name="Poliakov A."/>
            <person name="Porter A."/>
            <person name="Szajkowski L."/>
            <person name="Werner G."/>
            <person name="Zhou K."/>
            <person name="Grigoriev I.V."/>
            <person name="Rokhsar D.S."/>
            <person name="Grossman A.R."/>
        </authorList>
    </citation>
    <scope>NUCLEOTIDE SEQUENCE [LARGE SCALE GENOMIC DNA]</scope>
    <source>
        <strain evidence="4">CC-503</strain>
    </source>
</reference>
<dbReference type="InterPro" id="IPR050525">
    <property type="entry name" value="ECM_Assembly_Org"/>
</dbReference>
<dbReference type="InterPro" id="IPR036465">
    <property type="entry name" value="vWFA_dom_sf"/>
</dbReference>
<keyword evidence="4" id="KW-1185">Reference proteome</keyword>
<evidence type="ECO:0000313" key="3">
    <source>
        <dbReference type="EMBL" id="PNW75244.1"/>
    </source>
</evidence>
<protein>
    <recommendedName>
        <fullName evidence="2">VWFA domain-containing protein</fullName>
    </recommendedName>
</protein>
<dbReference type="PRINTS" id="PR00453">
    <property type="entry name" value="VWFADOMAIN"/>
</dbReference>
<organism evidence="3 4">
    <name type="scientific">Chlamydomonas reinhardtii</name>
    <name type="common">Chlamydomonas smithii</name>
    <dbReference type="NCBI Taxonomy" id="3055"/>
    <lineage>
        <taxon>Eukaryota</taxon>
        <taxon>Viridiplantae</taxon>
        <taxon>Chlorophyta</taxon>
        <taxon>core chlorophytes</taxon>
        <taxon>Chlorophyceae</taxon>
        <taxon>CS clade</taxon>
        <taxon>Chlamydomonadales</taxon>
        <taxon>Chlamydomonadaceae</taxon>
        <taxon>Chlamydomonas</taxon>
    </lineage>
</organism>
<feature type="domain" description="VWFA" evidence="2">
    <location>
        <begin position="123"/>
        <end position="283"/>
    </location>
</feature>
<feature type="compositionally biased region" description="Pro residues" evidence="1">
    <location>
        <begin position="302"/>
        <end position="312"/>
    </location>
</feature>
<name>A0A2K3D3X8_CHLRE</name>
<dbReference type="PANTHER" id="PTHR24020">
    <property type="entry name" value="COLLAGEN ALPHA"/>
    <property type="match status" value="1"/>
</dbReference>
<sequence length="387" mass="41016">MSRGPQLGEAGLCAVPDDVLSATVLARLECPRDVARLSSASKRFNALAGCENLWRSLYCERWGEPGELTRRAAAIAGGYRRLYGSKDVTEKAAAPWTKPCPEELRASVEKLATRLVGDVQQVNVVFLVDGSGSVNAEEFEAMLGFCVDASNQLAESVPNLQVAVVQFSNDVRVEVGLAPLDSEALRKTTREMVRMNGGTNVAVALTKAGQLLKRDAAPDAMRHVVLLTDGRVDSYQAHEARQVADQLADEQRHVSLFAYGVGRGVDRAELLHIIGGPPTCAHVPVSHPHYHLHHNLHAGGQPPQPPQPPAQAPPQQVVPVVPVQVVVPVPVPAAVPQATQAAGGGDAAAAATTAAALTAGFSVCLSAFGEAPEERYLALCTRDDAPW</sequence>
<dbReference type="Proteomes" id="UP000006906">
    <property type="component" value="Chromosome 12"/>
</dbReference>
<dbReference type="CDD" id="cd01450">
    <property type="entry name" value="vWFA_subfamily_ECM"/>
    <property type="match status" value="1"/>
</dbReference>
<dbReference type="GeneID" id="5722622"/>
<gene>
    <name evidence="3" type="ORF">CHLRE_12g518800v5</name>
</gene>
<dbReference type="SUPFAM" id="SSF53300">
    <property type="entry name" value="vWA-like"/>
    <property type="match status" value="1"/>
</dbReference>
<proteinExistence type="predicted"/>
<dbReference type="PANTHER" id="PTHR24020:SF20">
    <property type="entry name" value="PH DOMAIN-CONTAINING PROTEIN"/>
    <property type="match status" value="1"/>
</dbReference>
<dbReference type="Pfam" id="PF00092">
    <property type="entry name" value="VWA"/>
    <property type="match status" value="1"/>
</dbReference>
<evidence type="ECO:0000256" key="1">
    <source>
        <dbReference type="SAM" id="MobiDB-lite"/>
    </source>
</evidence>
<dbReference type="InterPro" id="IPR036047">
    <property type="entry name" value="F-box-like_dom_sf"/>
</dbReference>
<dbReference type="Gramene" id="PNW75244">
    <property type="protein sequence ID" value="PNW75244"/>
    <property type="gene ID" value="CHLRE_12g518800v5"/>
</dbReference>
<dbReference type="ExpressionAtlas" id="A0A2K3D3X8">
    <property type="expression patterns" value="baseline and differential"/>
</dbReference>
<evidence type="ECO:0000259" key="2">
    <source>
        <dbReference type="PROSITE" id="PS50234"/>
    </source>
</evidence>
<dbReference type="Gene3D" id="3.40.50.410">
    <property type="entry name" value="von Willebrand factor, type A domain"/>
    <property type="match status" value="1"/>
</dbReference>
<dbReference type="PROSITE" id="PS50234">
    <property type="entry name" value="VWFA"/>
    <property type="match status" value="1"/>
</dbReference>
<dbReference type="InParanoid" id="A0A2K3D3X8"/>
<dbReference type="RefSeq" id="XP_042918447.1">
    <property type="nucleotide sequence ID" value="XM_043068352.1"/>
</dbReference>